<dbReference type="AlphaFoldDB" id="K0Z981"/>
<proteinExistence type="predicted"/>
<evidence type="ECO:0000259" key="1">
    <source>
        <dbReference type="Pfam" id="PF00126"/>
    </source>
</evidence>
<sequence>MDIARIAPRIKLSLQSQSRQDSAVFGSGVAQLCRGVEQWGSLNRAAKEMNMAYSKAWRIMKHTEASFGIQLLERNGAHGSILTSEGALLLHAYDELQQRVALYAEKQLEEILKNRQP</sequence>
<reference evidence="2 3" key="1">
    <citation type="submission" date="2012-08" db="EMBL/GenBank/DDBJ databases">
        <title>The Genome Sequence of Slackia piriformis YIT 12062.</title>
        <authorList>
            <consortium name="The Broad Institute Genome Sequencing Platform"/>
            <person name="Earl A."/>
            <person name="Ward D."/>
            <person name="Feldgarden M."/>
            <person name="Gevers D."/>
            <person name="Morotomi M."/>
            <person name="Walker B."/>
            <person name="Young S.K."/>
            <person name="Zeng Q."/>
            <person name="Gargeya S."/>
            <person name="Fitzgerald M."/>
            <person name="Haas B."/>
            <person name="Abouelleil A."/>
            <person name="Alvarado L."/>
            <person name="Arachchi H.M."/>
            <person name="Berlin A.M."/>
            <person name="Chapman S.B."/>
            <person name="Goldberg J."/>
            <person name="Griggs A."/>
            <person name="Gujja S."/>
            <person name="Hansen M."/>
            <person name="Howarth C."/>
            <person name="Imamovic A."/>
            <person name="Larimer J."/>
            <person name="McCowen C."/>
            <person name="Montmayeur A."/>
            <person name="Murphy C."/>
            <person name="Neiman D."/>
            <person name="Pearson M."/>
            <person name="Priest M."/>
            <person name="Roberts A."/>
            <person name="Saif S."/>
            <person name="Shea T."/>
            <person name="Sisk P."/>
            <person name="Sykes S."/>
            <person name="Wortman J."/>
            <person name="Nusbaum C."/>
            <person name="Birren B."/>
        </authorList>
    </citation>
    <scope>NUCLEOTIDE SEQUENCE [LARGE SCALE GENOMIC DNA]</scope>
    <source>
        <strain evidence="2 3">YIT 12062</strain>
    </source>
</reference>
<comment type="caution">
    <text evidence="2">The sequence shown here is derived from an EMBL/GenBank/DDBJ whole genome shotgun (WGS) entry which is preliminary data.</text>
</comment>
<dbReference type="SUPFAM" id="SSF46785">
    <property type="entry name" value="Winged helix' DNA-binding domain"/>
    <property type="match status" value="1"/>
</dbReference>
<dbReference type="PATRIC" id="fig|742818.3.peg.1523"/>
<dbReference type="PANTHER" id="PTHR30432:SF1">
    <property type="entry name" value="DNA-BINDING TRANSCRIPTIONAL DUAL REGULATOR MODE"/>
    <property type="match status" value="1"/>
</dbReference>
<name>K0Z981_9ACTN</name>
<dbReference type="GO" id="GO:0003700">
    <property type="term" value="F:DNA-binding transcription factor activity"/>
    <property type="evidence" value="ECO:0007669"/>
    <property type="project" value="InterPro"/>
</dbReference>
<dbReference type="InParanoid" id="K0Z981"/>
<dbReference type="OrthoDB" id="9800709at2"/>
<dbReference type="Gene3D" id="1.10.10.10">
    <property type="entry name" value="Winged helix-like DNA-binding domain superfamily/Winged helix DNA-binding domain"/>
    <property type="match status" value="1"/>
</dbReference>
<dbReference type="InterPro" id="IPR036388">
    <property type="entry name" value="WH-like_DNA-bd_sf"/>
</dbReference>
<keyword evidence="3" id="KW-1185">Reference proteome</keyword>
<dbReference type="eggNOG" id="COG2005">
    <property type="taxonomic scope" value="Bacteria"/>
</dbReference>
<dbReference type="InterPro" id="IPR036390">
    <property type="entry name" value="WH_DNA-bd_sf"/>
</dbReference>
<dbReference type="PANTHER" id="PTHR30432">
    <property type="entry name" value="TRANSCRIPTIONAL REGULATOR MODE"/>
    <property type="match status" value="1"/>
</dbReference>
<dbReference type="HOGENOM" id="CLU_125440_3_0_11"/>
<dbReference type="InterPro" id="IPR051815">
    <property type="entry name" value="Molybdate_resp_trans_reg"/>
</dbReference>
<gene>
    <name evidence="2" type="ORF">HMPREF9451_01442</name>
</gene>
<accession>K0Z981</accession>
<dbReference type="InterPro" id="IPR000847">
    <property type="entry name" value="LysR_HTH_N"/>
</dbReference>
<protein>
    <submittedName>
        <fullName evidence="2">ModE molybdate transport repressor domain-containing protein</fullName>
    </submittedName>
</protein>
<dbReference type="RefSeq" id="WP_009139639.1">
    <property type="nucleotide sequence ID" value="NZ_JH815198.1"/>
</dbReference>
<feature type="domain" description="HTH lysR-type" evidence="1">
    <location>
        <begin position="36"/>
        <end position="86"/>
    </location>
</feature>
<evidence type="ECO:0000313" key="2">
    <source>
        <dbReference type="EMBL" id="EJZ83920.1"/>
    </source>
</evidence>
<dbReference type="Pfam" id="PF00126">
    <property type="entry name" value="HTH_1"/>
    <property type="match status" value="1"/>
</dbReference>
<dbReference type="EMBL" id="ADMD01000007">
    <property type="protein sequence ID" value="EJZ83920.1"/>
    <property type="molecule type" value="Genomic_DNA"/>
</dbReference>
<organism evidence="2 3">
    <name type="scientific">Slackia piriformis YIT 12062</name>
    <dbReference type="NCBI Taxonomy" id="742818"/>
    <lineage>
        <taxon>Bacteria</taxon>
        <taxon>Bacillati</taxon>
        <taxon>Actinomycetota</taxon>
        <taxon>Coriobacteriia</taxon>
        <taxon>Eggerthellales</taxon>
        <taxon>Eggerthellaceae</taxon>
        <taxon>Slackia</taxon>
    </lineage>
</organism>
<dbReference type="Proteomes" id="UP000006069">
    <property type="component" value="Unassembled WGS sequence"/>
</dbReference>
<evidence type="ECO:0000313" key="3">
    <source>
        <dbReference type="Proteomes" id="UP000006069"/>
    </source>
</evidence>